<proteinExistence type="predicted"/>
<evidence type="ECO:0000313" key="1">
    <source>
        <dbReference type="EMBL" id="SDJ67300.1"/>
    </source>
</evidence>
<dbReference type="InterPro" id="IPR055951">
    <property type="entry name" value="DUF7529"/>
</dbReference>
<name>A0A1G8VQ24_9EURY</name>
<keyword evidence="2" id="KW-1185">Reference proteome</keyword>
<accession>A0A1G8VQ24</accession>
<organism evidence="1 2">
    <name type="scientific">Halovenus aranensis</name>
    <dbReference type="NCBI Taxonomy" id="890420"/>
    <lineage>
        <taxon>Archaea</taxon>
        <taxon>Methanobacteriati</taxon>
        <taxon>Methanobacteriota</taxon>
        <taxon>Stenosarchaea group</taxon>
        <taxon>Halobacteria</taxon>
        <taxon>Halobacteriales</taxon>
        <taxon>Haloarculaceae</taxon>
        <taxon>Halovenus</taxon>
    </lineage>
</organism>
<sequence length="155" mass="17006">MSDDATNEGWVRLLDEMDAMAAEFDDDGWETLSIPAGDAAPVGPEEGRTDRHGYSYVVPGDAADRFATLFDSEGFPRTEVYRATTASHLFLLTVVLDPATETAILVAGALDRSDLETCRGHARADGQMYTHLFKVDGTHLGSFEHADYEPFFPDE</sequence>
<gene>
    <name evidence="1" type="ORF">SAMN05216226_10736</name>
</gene>
<dbReference type="AlphaFoldDB" id="A0A1G8VQ24"/>
<dbReference type="Pfam" id="PF24373">
    <property type="entry name" value="DUF7529"/>
    <property type="match status" value="1"/>
</dbReference>
<evidence type="ECO:0000313" key="2">
    <source>
        <dbReference type="Proteomes" id="UP000198856"/>
    </source>
</evidence>
<dbReference type="STRING" id="890420.SAMN05216226_10736"/>
<protein>
    <submittedName>
        <fullName evidence="1">Uncharacterized protein</fullName>
    </submittedName>
</protein>
<reference evidence="1 2" key="1">
    <citation type="submission" date="2016-10" db="EMBL/GenBank/DDBJ databases">
        <authorList>
            <person name="de Groot N.N."/>
        </authorList>
    </citation>
    <scope>NUCLEOTIDE SEQUENCE [LARGE SCALE GENOMIC DNA]</scope>
    <source>
        <strain evidence="1 2">IBRC-M10015</strain>
    </source>
</reference>
<dbReference type="EMBL" id="FNFC01000007">
    <property type="protein sequence ID" value="SDJ67300.1"/>
    <property type="molecule type" value="Genomic_DNA"/>
</dbReference>
<dbReference type="OrthoDB" id="236506at2157"/>
<dbReference type="Proteomes" id="UP000198856">
    <property type="component" value="Unassembled WGS sequence"/>
</dbReference>
<dbReference type="RefSeq" id="WP_092701894.1">
    <property type="nucleotide sequence ID" value="NZ_FNFC01000007.1"/>
</dbReference>